<dbReference type="GO" id="GO:0005524">
    <property type="term" value="F:ATP binding"/>
    <property type="evidence" value="ECO:0007669"/>
    <property type="project" value="UniProtKB-KW"/>
</dbReference>
<dbReference type="AlphaFoldDB" id="A0A1Y6M6R6"/>
<dbReference type="EMBL" id="LT882698">
    <property type="protein sequence ID" value="SMY31470.1"/>
    <property type="molecule type" value="Genomic_DNA"/>
</dbReference>
<accession>A0A1Y6M6R6</accession>
<evidence type="ECO:0000259" key="8">
    <source>
        <dbReference type="Pfam" id="PF01909"/>
    </source>
</evidence>
<evidence type="ECO:0000259" key="9">
    <source>
        <dbReference type="Pfam" id="PF13427"/>
    </source>
</evidence>
<dbReference type="InterPro" id="IPR025184">
    <property type="entry name" value="AadA_C"/>
</dbReference>
<name>A0A1Y6M6R6_KLEPN</name>
<feature type="domain" description="Adenylyltransferase AadA C-terminal" evidence="9">
    <location>
        <begin position="160"/>
        <end position="262"/>
    </location>
</feature>
<keyword evidence="7" id="KW-0547">Nucleotide-binding</keyword>
<dbReference type="NCBIfam" id="NF012157">
    <property type="entry name" value="ANT_3pp_I"/>
    <property type="match status" value="1"/>
</dbReference>
<dbReference type="Pfam" id="PF01909">
    <property type="entry name" value="NTP_transf_2"/>
    <property type="match status" value="1"/>
</dbReference>
<evidence type="ECO:0000256" key="3">
    <source>
        <dbReference type="ARBA" id="ARBA00035126"/>
    </source>
</evidence>
<evidence type="ECO:0000256" key="1">
    <source>
        <dbReference type="ARBA" id="ARBA00022679"/>
    </source>
</evidence>
<feature type="domain" description="Polymerase nucleotidyl transferase" evidence="8">
    <location>
        <begin position="36"/>
        <end position="105"/>
    </location>
</feature>
<evidence type="ECO:0000256" key="6">
    <source>
        <dbReference type="ARBA" id="ARBA00048566"/>
    </source>
</evidence>
<dbReference type="SUPFAM" id="SSF81301">
    <property type="entry name" value="Nucleotidyltransferase"/>
    <property type="match status" value="1"/>
</dbReference>
<dbReference type="PIRSF" id="PIRSF000819">
    <property type="entry name" value="Streptomycin_3-adenylyltransf"/>
    <property type="match status" value="1"/>
</dbReference>
<dbReference type="EC" id="2.7.7.47" evidence="3 7"/>
<dbReference type="EMBL" id="LT882698">
    <property type="protein sequence ID" value="SMY31083.1"/>
    <property type="molecule type" value="Genomic_DNA"/>
</dbReference>
<keyword evidence="7 11" id="KW-0548">Nucleotidyltransferase</keyword>
<dbReference type="InterPro" id="IPR024172">
    <property type="entry name" value="AadA/Aad9"/>
</dbReference>
<evidence type="ECO:0000256" key="5">
    <source>
        <dbReference type="ARBA" id="ARBA00047831"/>
    </source>
</evidence>
<reference evidence="11" key="1">
    <citation type="submission" date="2017-05" db="EMBL/GenBank/DDBJ databases">
        <authorList>
            <person name="Song R."/>
            <person name="Chenine A.L."/>
            <person name="Ruprecht R.M."/>
        </authorList>
    </citation>
    <scope>NUCLEOTIDE SEQUENCE</scope>
    <source>
        <strain evidence="11">Klebsiella pneumoniae KLPN57</strain>
    </source>
</reference>
<evidence type="ECO:0000313" key="11">
    <source>
        <dbReference type="EMBL" id="SMY31470.1"/>
    </source>
</evidence>
<dbReference type="NCBIfam" id="NF010309">
    <property type="entry name" value="PRK13746.1"/>
    <property type="match status" value="1"/>
</dbReference>
<dbReference type="InterPro" id="IPR002934">
    <property type="entry name" value="Polymerase_NTP_transf_dom"/>
</dbReference>
<evidence type="ECO:0000313" key="10">
    <source>
        <dbReference type="EMBL" id="SMY31083.1"/>
    </source>
</evidence>
<comment type="catalytic activity">
    <reaction evidence="5 7">
        <text>spectinomycin + ATP = 9-O-adenylylspectinomycin + diphosphate</text>
        <dbReference type="Rhea" id="RHEA:63228"/>
        <dbReference type="ChEBI" id="CHEBI:30616"/>
        <dbReference type="ChEBI" id="CHEBI:33019"/>
        <dbReference type="ChEBI" id="CHEBI:146260"/>
        <dbReference type="ChEBI" id="CHEBI:146261"/>
    </reaction>
</comment>
<dbReference type="Pfam" id="PF13427">
    <property type="entry name" value="AadA_C"/>
    <property type="match status" value="1"/>
</dbReference>
<dbReference type="Gene3D" id="3.30.460.10">
    <property type="entry name" value="Beta Polymerase, domain 2"/>
    <property type="match status" value="1"/>
</dbReference>
<keyword evidence="2 7" id="KW-0046">Antibiotic resistance</keyword>
<evidence type="ECO:0000256" key="2">
    <source>
        <dbReference type="ARBA" id="ARBA00023251"/>
    </source>
</evidence>
<dbReference type="CDD" id="cd05403">
    <property type="entry name" value="NT_KNTase_like"/>
    <property type="match status" value="1"/>
</dbReference>
<sequence>MAKTKLDIMREAVTAEISTQLSEVLSVIERHLESTLLAVHLYGSAVDGGLKPYSDIDLLVTVTVRLNEATRQALLNDLLEASAFPGESETLRAIEVTIVVHDDIIPWRYPAKRELQFGEWQRNDILAGISEPAMIDVDLAILLTKAREHSVALVGPAAEELFDPVPEQDLFEALNETLKLWNSQPDWAGDERNVVLTLSRIWYTEVTGKIVPKDVAADWAMERLPAQHQPVLLEARQAYLGQKEDRLASRADQLEEFVHFVKGEITKVVGK</sequence>
<keyword evidence="7" id="KW-0067">ATP-binding</keyword>
<keyword evidence="1 7" id="KW-0808">Transferase</keyword>
<dbReference type="InterPro" id="IPR043519">
    <property type="entry name" value="NT_sf"/>
</dbReference>
<dbReference type="GO" id="GO:0046677">
    <property type="term" value="P:response to antibiotic"/>
    <property type="evidence" value="ECO:0007669"/>
    <property type="project" value="UniProtKB-KW"/>
</dbReference>
<protein>
    <recommendedName>
        <fullName evidence="4 7">Aminoglycoside (3'') (9) adenylyltransferase</fullName>
        <ecNumber evidence="3 7">2.7.7.47</ecNumber>
    </recommendedName>
</protein>
<dbReference type="GO" id="GO:0070566">
    <property type="term" value="F:adenylyltransferase activity"/>
    <property type="evidence" value="ECO:0007669"/>
    <property type="project" value="InterPro"/>
</dbReference>
<proteinExistence type="predicted"/>
<organism evidence="11">
    <name type="scientific">Klebsiella pneumoniae</name>
    <dbReference type="NCBI Taxonomy" id="573"/>
    <lineage>
        <taxon>Bacteria</taxon>
        <taxon>Pseudomonadati</taxon>
        <taxon>Pseudomonadota</taxon>
        <taxon>Gammaproteobacteria</taxon>
        <taxon>Enterobacterales</taxon>
        <taxon>Enterobacteriaceae</taxon>
        <taxon>Klebsiella/Raoultella group</taxon>
        <taxon>Klebsiella</taxon>
        <taxon>Klebsiella pneumoniae complex</taxon>
    </lineage>
</organism>
<comment type="catalytic activity">
    <reaction evidence="6 7">
        <text>streptomycin + ATP = 3''-O-adenylylstreptomycin + diphosphate</text>
        <dbReference type="Rhea" id="RHEA:20245"/>
        <dbReference type="ChEBI" id="CHEBI:30616"/>
        <dbReference type="ChEBI" id="CHEBI:33019"/>
        <dbReference type="ChEBI" id="CHEBI:58007"/>
        <dbReference type="ChEBI" id="CHEBI:58605"/>
        <dbReference type="EC" id="2.7.7.47"/>
    </reaction>
</comment>
<evidence type="ECO:0000256" key="7">
    <source>
        <dbReference type="PIRNR" id="PIRNR000819"/>
    </source>
</evidence>
<gene>
    <name evidence="11" type="primary">aadA24</name>
    <name evidence="10" type="ORF">PKLPN57_21</name>
    <name evidence="11" type="ORF">PKLPN57_408</name>
</gene>
<dbReference type="GO" id="GO:0009012">
    <property type="term" value="F:aminoglycoside 3''-adenylyltransferase activity"/>
    <property type="evidence" value="ECO:0007669"/>
    <property type="project" value="UniProtKB-EC"/>
</dbReference>
<evidence type="ECO:0000256" key="4">
    <source>
        <dbReference type="ARBA" id="ARBA00035252"/>
    </source>
</evidence>